<dbReference type="Gene3D" id="3.50.50.60">
    <property type="entry name" value="FAD/NAD(P)-binding domain"/>
    <property type="match status" value="3"/>
</dbReference>
<dbReference type="GO" id="GO:0055130">
    <property type="term" value="P:D-alanine catabolic process"/>
    <property type="evidence" value="ECO:0007669"/>
    <property type="project" value="TreeGrafter"/>
</dbReference>
<gene>
    <name evidence="4" type="ORF">HHL14_05775</name>
</gene>
<keyword evidence="2" id="KW-0560">Oxidoreductase</keyword>
<reference evidence="4 5" key="1">
    <citation type="submission" date="2020-04" db="EMBL/GenBank/DDBJ databases">
        <title>Paraburkholderia sp. G-4-1-8 isolated from soil.</title>
        <authorList>
            <person name="Dahal R.H."/>
        </authorList>
    </citation>
    <scope>NUCLEOTIDE SEQUENCE [LARGE SCALE GENOMIC DNA]</scope>
    <source>
        <strain evidence="4 5">G-4-1-8</strain>
    </source>
</reference>
<dbReference type="GO" id="GO:0005886">
    <property type="term" value="C:plasma membrane"/>
    <property type="evidence" value="ECO:0007669"/>
    <property type="project" value="TreeGrafter"/>
</dbReference>
<evidence type="ECO:0000259" key="3">
    <source>
        <dbReference type="Pfam" id="PF01266"/>
    </source>
</evidence>
<name>A0A7X9X2P9_9BURK</name>
<proteinExistence type="inferred from homology"/>
<dbReference type="PANTHER" id="PTHR13847:SF280">
    <property type="entry name" value="D-AMINO ACID DEHYDROGENASE"/>
    <property type="match status" value="1"/>
</dbReference>
<sequence length="419" mass="45847">MADALDPVEVAIVGGGIIGASTAYWLAKAGVRTALFEKGTLACEQSSRNWGWVRTLSRDLPEVPLALLANRRWRELQQQVEVGYRQNGLLYLQENDRDAQEHARWYDAAKTYGAKASFLTKRDMQKLLPTSARAWTGAMYSESCGVAEPTQATAGIAALAREAGATIVENCAVRGIERSAGRVSAIVTEAGRVDAQNVLVAAGAWSRLFCGNLGVEFPQLKVRGSVLRTAPFDARMSVSINGKDFTCRKRTDGGYTVSQFSASLAELVPDSFRLMSKFIRPWIANRAIVRVRVSERFIDELKIPRRFPSDSETPFEHCRMLDPPPYAKGIDQAWTRLRESFPVFKGARIAHAWGGYIDVTPDAMPVIGALHDVPGLYLASGFSGHGFGIGPAVGECVAALIRGDRPPVDLEPFRLGRYA</sequence>
<accession>A0A7X9X2P9</accession>
<dbReference type="Proteomes" id="UP000583127">
    <property type="component" value="Unassembled WGS sequence"/>
</dbReference>
<comment type="caution">
    <text evidence="4">The sequence shown here is derived from an EMBL/GenBank/DDBJ whole genome shotgun (WGS) entry which is preliminary data.</text>
</comment>
<dbReference type="GO" id="GO:0005737">
    <property type="term" value="C:cytoplasm"/>
    <property type="evidence" value="ECO:0007669"/>
    <property type="project" value="TreeGrafter"/>
</dbReference>
<evidence type="ECO:0000256" key="1">
    <source>
        <dbReference type="ARBA" id="ARBA00009410"/>
    </source>
</evidence>
<dbReference type="InterPro" id="IPR036188">
    <property type="entry name" value="FAD/NAD-bd_sf"/>
</dbReference>
<comment type="similarity">
    <text evidence="1">Belongs to the DadA oxidoreductase family.</text>
</comment>
<dbReference type="Pfam" id="PF01266">
    <property type="entry name" value="DAO"/>
    <property type="match status" value="1"/>
</dbReference>
<dbReference type="RefSeq" id="WP_169496603.1">
    <property type="nucleotide sequence ID" value="NZ_JABBFZ010000002.1"/>
</dbReference>
<dbReference type="PANTHER" id="PTHR13847">
    <property type="entry name" value="SARCOSINE DEHYDROGENASE-RELATED"/>
    <property type="match status" value="1"/>
</dbReference>
<dbReference type="Gene3D" id="3.30.9.10">
    <property type="entry name" value="D-Amino Acid Oxidase, subunit A, domain 2"/>
    <property type="match status" value="1"/>
</dbReference>
<evidence type="ECO:0000313" key="5">
    <source>
        <dbReference type="Proteomes" id="UP000583127"/>
    </source>
</evidence>
<evidence type="ECO:0000313" key="4">
    <source>
        <dbReference type="EMBL" id="NML30335.1"/>
    </source>
</evidence>
<dbReference type="EMBL" id="JABBFZ010000002">
    <property type="protein sequence ID" value="NML30335.1"/>
    <property type="molecule type" value="Genomic_DNA"/>
</dbReference>
<protein>
    <submittedName>
        <fullName evidence="4">FAD-binding oxidoreductase</fullName>
    </submittedName>
</protein>
<feature type="domain" description="FAD dependent oxidoreductase" evidence="3">
    <location>
        <begin position="10"/>
        <end position="400"/>
    </location>
</feature>
<dbReference type="SUPFAM" id="SSF51905">
    <property type="entry name" value="FAD/NAD(P)-binding domain"/>
    <property type="match status" value="1"/>
</dbReference>
<dbReference type="AlphaFoldDB" id="A0A7X9X2P9"/>
<keyword evidence="5" id="KW-1185">Reference proteome</keyword>
<evidence type="ECO:0000256" key="2">
    <source>
        <dbReference type="ARBA" id="ARBA00023002"/>
    </source>
</evidence>
<dbReference type="GO" id="GO:0008718">
    <property type="term" value="F:D-amino-acid dehydrogenase activity"/>
    <property type="evidence" value="ECO:0007669"/>
    <property type="project" value="TreeGrafter"/>
</dbReference>
<organism evidence="4 5">
    <name type="scientific">Paraburkholderia antibiotica</name>
    <dbReference type="NCBI Taxonomy" id="2728839"/>
    <lineage>
        <taxon>Bacteria</taxon>
        <taxon>Pseudomonadati</taxon>
        <taxon>Pseudomonadota</taxon>
        <taxon>Betaproteobacteria</taxon>
        <taxon>Burkholderiales</taxon>
        <taxon>Burkholderiaceae</taxon>
        <taxon>Paraburkholderia</taxon>
    </lineage>
</organism>
<dbReference type="InterPro" id="IPR006076">
    <property type="entry name" value="FAD-dep_OxRdtase"/>
</dbReference>